<evidence type="ECO:0000256" key="7">
    <source>
        <dbReference type="ARBA" id="ARBA00022801"/>
    </source>
</evidence>
<dbReference type="Pfam" id="PF04344">
    <property type="entry name" value="CheZ"/>
    <property type="match status" value="1"/>
</dbReference>
<organism evidence="12 13">
    <name type="scientific">Erwinia typographi</name>
    <dbReference type="NCBI Taxonomy" id="371042"/>
    <lineage>
        <taxon>Bacteria</taxon>
        <taxon>Pseudomonadati</taxon>
        <taxon>Pseudomonadota</taxon>
        <taxon>Gammaproteobacteria</taxon>
        <taxon>Enterobacterales</taxon>
        <taxon>Erwiniaceae</taxon>
        <taxon>Erwinia</taxon>
    </lineage>
</organism>
<gene>
    <name evidence="12" type="ORF">NG99_11765</name>
</gene>
<protein>
    <recommendedName>
        <fullName evidence="3 10">Protein phosphatase CheZ</fullName>
        <ecNumber evidence="10">3.1.3.-</ecNumber>
    </recommendedName>
    <alternativeName>
        <fullName evidence="9 10">Chemotaxis protein CheZ</fullName>
    </alternativeName>
</protein>
<comment type="subunit">
    <text evidence="10">Homodimer.</text>
</comment>
<dbReference type="PANTHER" id="PTHR43693:SF1">
    <property type="entry name" value="PROTEIN PHOSPHATASE CHEZ"/>
    <property type="match status" value="1"/>
</dbReference>
<keyword evidence="6 10" id="KW-0283">Flagellar rotation</keyword>
<dbReference type="PIRSF" id="PIRSF002884">
    <property type="entry name" value="CheZ"/>
    <property type="match status" value="1"/>
</dbReference>
<comment type="function">
    <text evidence="10">Plays an important role in bacterial chemotaxis signal transduction pathway by accelerating the dephosphorylation of phosphorylated CheY (CheY-P).</text>
</comment>
<comment type="caution">
    <text evidence="12">The sequence shown here is derived from an EMBL/GenBank/DDBJ whole genome shotgun (WGS) entry which is preliminary data.</text>
</comment>
<dbReference type="SUPFAM" id="SSF75708">
    <property type="entry name" value="Chemotaxis phosphatase CheZ"/>
    <property type="match status" value="1"/>
</dbReference>
<evidence type="ECO:0000256" key="1">
    <source>
        <dbReference type="ARBA" id="ARBA00004496"/>
    </source>
</evidence>
<evidence type="ECO:0000256" key="8">
    <source>
        <dbReference type="ARBA" id="ARBA00022912"/>
    </source>
</evidence>
<dbReference type="InterPro" id="IPR050992">
    <property type="entry name" value="CheZ_family_phosphatases"/>
</dbReference>
<sequence>MGMTEKKKSDDHIKDIFSRIGGLTRLLRNSMSSLGLDRAIMEAAEAIPDTRARLNYVVGKTSEAADRALTCVEVARPLQGELTEKSQALTVRWDKLLGEATEVPEARELVFDTRAFLSSVPDIAGKTDQQLMEIMMAQDFQDLTGQVIKKLMDLIESIERELIQVLIENMPESAPVPAATKDSLKNGPQVDHSKAGVVATQDQVDDLLENLGF</sequence>
<evidence type="ECO:0000313" key="13">
    <source>
        <dbReference type="Proteomes" id="UP000030351"/>
    </source>
</evidence>
<feature type="site" description="Enhances dephosphorylation of CheY-P" evidence="11">
    <location>
        <position position="146"/>
    </location>
</feature>
<evidence type="ECO:0000256" key="2">
    <source>
        <dbReference type="ARBA" id="ARBA00005908"/>
    </source>
</evidence>
<dbReference type="PANTHER" id="PTHR43693">
    <property type="entry name" value="PROTEIN PHOSPHATASE CHEZ"/>
    <property type="match status" value="1"/>
</dbReference>
<evidence type="ECO:0000256" key="6">
    <source>
        <dbReference type="ARBA" id="ARBA00022779"/>
    </source>
</evidence>
<dbReference type="NCBIfam" id="NF008368">
    <property type="entry name" value="PRK11166.1"/>
    <property type="match status" value="1"/>
</dbReference>
<comment type="similarity">
    <text evidence="2 10">Belongs to the CheZ family.</text>
</comment>
<dbReference type="eggNOG" id="COG3143">
    <property type="taxonomic scope" value="Bacteria"/>
</dbReference>
<proteinExistence type="inferred from homology"/>
<evidence type="ECO:0000256" key="4">
    <source>
        <dbReference type="ARBA" id="ARBA00022490"/>
    </source>
</evidence>
<dbReference type="Proteomes" id="UP000030351">
    <property type="component" value="Unassembled WGS sequence"/>
</dbReference>
<dbReference type="OrthoDB" id="9773007at2"/>
<evidence type="ECO:0000256" key="11">
    <source>
        <dbReference type="PIRSR" id="PIRSR002884-1"/>
    </source>
</evidence>
<dbReference type="GO" id="GO:0050920">
    <property type="term" value="P:regulation of chemotaxis"/>
    <property type="evidence" value="ECO:0007669"/>
    <property type="project" value="InterPro"/>
</dbReference>
<keyword evidence="7 10" id="KW-0378">Hydrolase</keyword>
<dbReference type="GO" id="GO:0005737">
    <property type="term" value="C:cytoplasm"/>
    <property type="evidence" value="ECO:0007669"/>
    <property type="project" value="UniProtKB-SubCell"/>
</dbReference>
<dbReference type="RefSeq" id="WP_034892878.1">
    <property type="nucleotide sequence ID" value="NZ_JRUQ01000037.1"/>
</dbReference>
<dbReference type="EC" id="3.1.3.-" evidence="10"/>
<keyword evidence="5 10" id="KW-0145">Chemotaxis</keyword>
<evidence type="ECO:0000256" key="10">
    <source>
        <dbReference type="PIRNR" id="PIRNR002884"/>
    </source>
</evidence>
<dbReference type="GO" id="GO:0097588">
    <property type="term" value="P:archaeal or bacterial-type flagellum-dependent cell motility"/>
    <property type="evidence" value="ECO:0007669"/>
    <property type="project" value="UniProtKB-KW"/>
</dbReference>
<dbReference type="EMBL" id="JRUQ01000037">
    <property type="protein sequence ID" value="KGT93421.1"/>
    <property type="molecule type" value="Genomic_DNA"/>
</dbReference>
<dbReference type="Gene3D" id="1.10.287.500">
    <property type="entry name" value="Helix hairpin bin"/>
    <property type="match status" value="1"/>
</dbReference>
<dbReference type="InterPro" id="IPR007439">
    <property type="entry name" value="Chemotax_Pase_CheZ"/>
</dbReference>
<evidence type="ECO:0000256" key="5">
    <source>
        <dbReference type="ARBA" id="ARBA00022500"/>
    </source>
</evidence>
<dbReference type="GO" id="GO:0006935">
    <property type="term" value="P:chemotaxis"/>
    <property type="evidence" value="ECO:0007669"/>
    <property type="project" value="UniProtKB-KW"/>
</dbReference>
<evidence type="ECO:0000256" key="9">
    <source>
        <dbReference type="ARBA" id="ARBA00029599"/>
    </source>
</evidence>
<comment type="subcellular location">
    <subcellularLocation>
        <location evidence="1 10">Cytoplasm</location>
    </subcellularLocation>
</comment>
<keyword evidence="4 10" id="KW-0963">Cytoplasm</keyword>
<dbReference type="STRING" id="371042.NG99_11765"/>
<evidence type="ECO:0000313" key="12">
    <source>
        <dbReference type="EMBL" id="KGT93421.1"/>
    </source>
</evidence>
<accession>A0A0A3Z6Z7</accession>
<dbReference type="GO" id="GO:0009288">
    <property type="term" value="C:bacterial-type flagellum"/>
    <property type="evidence" value="ECO:0007669"/>
    <property type="project" value="InterPro"/>
</dbReference>
<name>A0A0A3Z6Z7_9GAMM</name>
<keyword evidence="13" id="KW-1185">Reference proteome</keyword>
<reference evidence="12 13" key="1">
    <citation type="submission" date="2014-10" db="EMBL/GenBank/DDBJ databases">
        <title>Genome sequence of Erwinia typographi M043b.</title>
        <authorList>
            <person name="Chan K.-G."/>
            <person name="Tan W.-S."/>
        </authorList>
    </citation>
    <scope>NUCLEOTIDE SEQUENCE [LARGE SCALE GENOMIC DNA]</scope>
    <source>
        <strain evidence="12 13">M043b</strain>
    </source>
</reference>
<dbReference type="GO" id="GO:0004721">
    <property type="term" value="F:phosphoprotein phosphatase activity"/>
    <property type="evidence" value="ECO:0007669"/>
    <property type="project" value="UniProtKB-KW"/>
</dbReference>
<evidence type="ECO:0000256" key="3">
    <source>
        <dbReference type="ARBA" id="ARBA00018484"/>
    </source>
</evidence>
<keyword evidence="8 10" id="KW-0904">Protein phosphatase</keyword>
<dbReference type="AlphaFoldDB" id="A0A0A3Z6Z7"/>